<organism evidence="1 2">
    <name type="scientific">Palleronia caenipelagi</name>
    <dbReference type="NCBI Taxonomy" id="2489174"/>
    <lineage>
        <taxon>Bacteria</taxon>
        <taxon>Pseudomonadati</taxon>
        <taxon>Pseudomonadota</taxon>
        <taxon>Alphaproteobacteria</taxon>
        <taxon>Rhodobacterales</taxon>
        <taxon>Roseobacteraceae</taxon>
        <taxon>Palleronia</taxon>
    </lineage>
</organism>
<comment type="caution">
    <text evidence="1">The sequence shown here is derived from an EMBL/GenBank/DDBJ whole genome shotgun (WGS) entry which is preliminary data.</text>
</comment>
<evidence type="ECO:0008006" key="3">
    <source>
        <dbReference type="Google" id="ProtNLM"/>
    </source>
</evidence>
<dbReference type="Proteomes" id="UP000318590">
    <property type="component" value="Unassembled WGS sequence"/>
</dbReference>
<sequence length="65" mass="7236">MDRGKVPRCPVTGTKIITTTFGNKDGIGRMRAGTRLKPGQICEFAVNMDKAVLFNPKSEERIRLD</sequence>
<protein>
    <recommendedName>
        <fullName evidence="3">Sugar ABC transporter ATP-binding protein</fullName>
    </recommendedName>
</protein>
<reference evidence="1 2" key="1">
    <citation type="submission" date="2019-06" db="EMBL/GenBank/DDBJ databases">
        <title>Paenimaribius caenipelagi gen. nov., sp. nov., isolated from a tidal flat.</title>
        <authorList>
            <person name="Yoon J.-H."/>
        </authorList>
    </citation>
    <scope>NUCLEOTIDE SEQUENCE [LARGE SCALE GENOMIC DNA]</scope>
    <source>
        <strain evidence="1 2">JBTF-M29</strain>
    </source>
</reference>
<dbReference type="InterPro" id="IPR008995">
    <property type="entry name" value="Mo/tungstate-bd_C_term_dom"/>
</dbReference>
<proteinExistence type="predicted"/>
<gene>
    <name evidence="1" type="ORF">FEV53_20100</name>
</gene>
<accession>A0A547PHR0</accession>
<dbReference type="EMBL" id="VFSV01000119">
    <property type="protein sequence ID" value="TRD13663.1"/>
    <property type="molecule type" value="Genomic_DNA"/>
</dbReference>
<dbReference type="SUPFAM" id="SSF50331">
    <property type="entry name" value="MOP-like"/>
    <property type="match status" value="1"/>
</dbReference>
<dbReference type="AlphaFoldDB" id="A0A547PHR0"/>
<evidence type="ECO:0000313" key="2">
    <source>
        <dbReference type="Proteomes" id="UP000318590"/>
    </source>
</evidence>
<evidence type="ECO:0000313" key="1">
    <source>
        <dbReference type="EMBL" id="TRD13663.1"/>
    </source>
</evidence>
<keyword evidence="2" id="KW-1185">Reference proteome</keyword>
<dbReference type="RefSeq" id="WP_142836395.1">
    <property type="nucleotide sequence ID" value="NZ_VFSV01000119.1"/>
</dbReference>
<name>A0A547PHR0_9RHOB</name>